<keyword evidence="2" id="KW-1185">Reference proteome</keyword>
<dbReference type="Pfam" id="PF22281">
    <property type="entry name" value="DUF6959"/>
    <property type="match status" value="1"/>
</dbReference>
<comment type="caution">
    <text evidence="1">The sequence shown here is derived from an EMBL/GenBank/DDBJ whole genome shotgun (WGS) entry which is preliminary data.</text>
</comment>
<dbReference type="InterPro" id="IPR053801">
    <property type="entry name" value="DUF6959"/>
</dbReference>
<dbReference type="EMBL" id="BOMS01000048">
    <property type="protein sequence ID" value="GIE67440.1"/>
    <property type="molecule type" value="Genomic_DNA"/>
</dbReference>
<dbReference type="Proteomes" id="UP000624709">
    <property type="component" value="Unassembled WGS sequence"/>
</dbReference>
<sequence length="95" mass="10852">MSDEQARVLARNGNLAVTHLDGRAFPGVHIQGDTFANWQHQLAEATRRLHNTTDDADATDDLTDVVEEMTEVLRFYEATLKTQGLRRPYFHQQID</sequence>
<organism evidence="1 2">
    <name type="scientific">Actinoplanes palleronii</name>
    <dbReference type="NCBI Taxonomy" id="113570"/>
    <lineage>
        <taxon>Bacteria</taxon>
        <taxon>Bacillati</taxon>
        <taxon>Actinomycetota</taxon>
        <taxon>Actinomycetes</taxon>
        <taxon>Micromonosporales</taxon>
        <taxon>Micromonosporaceae</taxon>
        <taxon>Actinoplanes</taxon>
    </lineage>
</organism>
<evidence type="ECO:0000313" key="2">
    <source>
        <dbReference type="Proteomes" id="UP000624709"/>
    </source>
</evidence>
<evidence type="ECO:0000313" key="1">
    <source>
        <dbReference type="EMBL" id="GIE67440.1"/>
    </source>
</evidence>
<protein>
    <submittedName>
        <fullName evidence="1">Uncharacterized protein</fullName>
    </submittedName>
</protein>
<dbReference type="RefSeq" id="WP_203825946.1">
    <property type="nucleotide sequence ID" value="NZ_BAAATY010000011.1"/>
</dbReference>
<gene>
    <name evidence="1" type="ORF">Apa02nite_035480</name>
</gene>
<name>A0ABQ4BA25_9ACTN</name>
<accession>A0ABQ4BA25</accession>
<proteinExistence type="predicted"/>
<reference evidence="1 2" key="1">
    <citation type="submission" date="2021-01" db="EMBL/GenBank/DDBJ databases">
        <title>Whole genome shotgun sequence of Actinoplanes palleronii NBRC 14916.</title>
        <authorList>
            <person name="Komaki H."/>
            <person name="Tamura T."/>
        </authorList>
    </citation>
    <scope>NUCLEOTIDE SEQUENCE [LARGE SCALE GENOMIC DNA]</scope>
    <source>
        <strain evidence="1 2">NBRC 14916</strain>
    </source>
</reference>